<keyword evidence="2" id="KW-1185">Reference proteome</keyword>
<evidence type="ECO:0000313" key="1">
    <source>
        <dbReference type="EMBL" id="MBH8552677.1"/>
    </source>
</evidence>
<accession>A0A8J7L3K8</accession>
<gene>
    <name evidence="1" type="ORF">I8751_09885</name>
</gene>
<sequence length="601" mass="69996">MEVFGHLYIPLKYQHEGKLKTTIFRDEFCFVDGKLFTAHYAGLKVPSPAVASLKSIRKLSDNNIEKALEILKFPSALAQLNSDVWKQFDRQFRERKKIYNYWPTSFSSIQEDFDKPFENYSQTSDSELVDTKRFTQRIALRTSENHEQNQRIVREAKEFLRIFRVAFSEDLFRLEEYLNLVKENKRFRLEINLASPVSLKQACERELFQLRDLEENHNGDGGHILSNLDSLYDAQAKEKYLDDASANFARALVDSMCAIKAMQVFFRRREHEELQSQLAFNLFEKAPTFRGNITDREIAYVTTPCWQPGMLGNLHVHRLQANNKSYWHKVKRRLEEEIRTMNSVEIDLSEALFKLEKEAIEAIKIADRRSSATKQDVDNLKRNIQAIATANSSSDESIKDTFERIKELRSQARKQFEQLFPRFDEELSKILIFSSNPKEIEKISKEKPVDSLSQIFDKLEEVIVAIQAMPNQPKYNFPNAQNVKIIEQAKTYIEQVGTYIEDSKATDPDLKLALDDLKQVIVDLQQKHPQATEEQATAVIEAEFEEIKRVQPHRWQKLLSLKRLWHGLKQGSFKVSEHFAEETPWGKGVIGFLEGVMDEVE</sequence>
<protein>
    <submittedName>
        <fullName evidence="1">Uncharacterized protein</fullName>
    </submittedName>
</protein>
<dbReference type="RefSeq" id="WP_214438980.1">
    <property type="nucleotide sequence ID" value="NZ_JAECZB010000017.1"/>
</dbReference>
<name>A0A8J7L3K8_9CYAN</name>
<evidence type="ECO:0000313" key="2">
    <source>
        <dbReference type="Proteomes" id="UP000599391"/>
    </source>
</evidence>
<organism evidence="1 2">
    <name type="scientific">Atlanticothrix silvestris CENA357</name>
    <dbReference type="NCBI Taxonomy" id="1725252"/>
    <lineage>
        <taxon>Bacteria</taxon>
        <taxon>Bacillati</taxon>
        <taxon>Cyanobacteriota</taxon>
        <taxon>Cyanophyceae</taxon>
        <taxon>Nostocales</taxon>
        <taxon>Nodulariaceae</taxon>
        <taxon>Atlanticothrix</taxon>
        <taxon>Atlanticothrix silvestris</taxon>
    </lineage>
</organism>
<proteinExistence type="predicted"/>
<dbReference type="EMBL" id="JAECZB010000017">
    <property type="protein sequence ID" value="MBH8552677.1"/>
    <property type="molecule type" value="Genomic_DNA"/>
</dbReference>
<dbReference type="AlphaFoldDB" id="A0A8J7L3K8"/>
<dbReference type="Proteomes" id="UP000599391">
    <property type="component" value="Unassembled WGS sequence"/>
</dbReference>
<reference evidence="1 2" key="1">
    <citation type="journal article" date="2021" name="Int. J. Syst. Evol. Microbiol.">
        <title>Amazonocrinis nigriterrae gen. nov., sp. nov., Atlanticothrix silvestris gen. nov., sp. nov. and Dendronalium phyllosphericum gen. nov., sp. nov., nostocacean cyanobacteria from Brazilian environments.</title>
        <authorList>
            <person name="Alvarenga D.O."/>
            <person name="Andreote A.P.D."/>
            <person name="Branco L.H.Z."/>
            <person name="Delbaje E."/>
            <person name="Cruz R.B."/>
            <person name="Varani A.M."/>
            <person name="Fiore M.F."/>
        </authorList>
    </citation>
    <scope>NUCLEOTIDE SEQUENCE [LARGE SCALE GENOMIC DNA]</scope>
    <source>
        <strain evidence="1 2">CENA357</strain>
    </source>
</reference>
<comment type="caution">
    <text evidence="1">The sequence shown here is derived from an EMBL/GenBank/DDBJ whole genome shotgun (WGS) entry which is preliminary data.</text>
</comment>